<name>A0A8X6QJF3_NEPPI</name>
<sequence>MGNEKKSTKFPKGVCNIPVMLPEKEHICRFRKAFQGLKYLPFVFWALKAQKKDKIMILKHMWLFFLLAKAVFSLDIPEKSKTFCSDVNSSINLPCLCSEDEINGTDIYCDGVTFLGDFPVLPHRHKIRSFSQRGSGLQSLEAQLFTASDIPLQKIDFSDNLLRRITERTFDGIEDTLKEINLSNNKLGDQLNALFSTGEFQRLKHLEKLDLSGNEIKEFQAGIFNGLASLQELKLERNFIITVPRQIIQGLKSLKSLHLQSNYILDVGAHSFPNLTNLQYLNLSSNDIMTVQSEAFVPLLNLKSLILSNNQIQVLDSGFLDGLHHLEHLDLSQNLLEVLPIDINAIPSLKTLILYSNKIRTVSRIPLNKFVSLEYLDLRRNRIYEIPANGFSSLKNLKELHLDINTVRKVTSSMFIGLENLSDLTLNDNRILAFPSEPLNVFKNLKKLNLDYNRIAAISREILAPANKNKELSLAFNLISEIPDGTFMEFKNLELLNLHGNKISNFSNSKTEGLENSLFYLDIGYNEISELPKLHFSNLLILSIAKNKISRISSENFSSLSKIIYLNVSYNMLSDFSSDLFMSLTSMEHLDLQHNLLKEIPSGAFKNLPVVEINVRNNHIQDINDTTFENLLNLRSLDLSFNKIEKISVNAFSNLPNIEMLNLMGNALSVFRGDEISGRTNLQILNLSYNKIAYLYPKTFDLHSKIEYLDLSFNALTFFPRETVSNLASLTRINLAGNKLHSIGDGYFSNMPYLKQVDLQNNVITSVSEFAFQNSSSLRKIFLQKNRISLLHENTFYGLNRLELDISKNNLTSFPSNIFSRSKGLKLEQINIAENNIRDFPNEALKKQYSFLEKVNISHNRIRSLPSNADVLVNVKELDLSYNPLLPDAHYVLFGEPKSARKLYVQGVDLLHLPIIECPFLRYLNLKENKISKINANVFDRTNMLTNLDVSYNMITDVNTDLVPAWIKLPYLQTLDFSGNPIRRISKTDFNRLFHLKNLKVCNFKDITEINCDSLHSLPRLRKLQMYGFQYLQQINIKQCLQNMTSLDLLEIEMKDSQLKDQLQAIFSPKLDTLSVSGQRLRSVSSSAFAGMLSPIIKIQLTETSIDTFSDKIFLPLPLSSKIEFKIPNNKIQRLSPEMLSVLDNKQVDVVVHGVNSNPINCDCNLHFFWHWLQDKTNTSFNRHKGYGMLSTLMCMEPNRLQNRKIKDLKLEELVCDEFSSVRNTDTTPELSTYTVTTLKETTLNREHPFIIFEQPVTKKPSVPLSYIPASDTRSTLTKVDTMIIGIVAGVVAFVCILIIIICIIRLRRAHPLYTAGPLAGPLAFRAQGKCTCLKPPPNNCTCYPMYSLPYAGRPSLLPNSQHKMLPSSLPPPPDFLTTGQSGRLRNTPYFVTYPDSDNENK</sequence>
<keyword evidence="4" id="KW-1133">Transmembrane helix</keyword>
<dbReference type="InterPro" id="IPR000483">
    <property type="entry name" value="Cys-rich_flank_reg_C"/>
</dbReference>
<feature type="domain" description="LRRCT" evidence="5">
    <location>
        <begin position="1158"/>
        <end position="1217"/>
    </location>
</feature>
<keyword evidence="4" id="KW-0812">Transmembrane</keyword>
<reference evidence="6" key="1">
    <citation type="submission" date="2020-08" db="EMBL/GenBank/DDBJ databases">
        <title>Multicomponent nature underlies the extraordinary mechanical properties of spider dragline silk.</title>
        <authorList>
            <person name="Kono N."/>
            <person name="Nakamura H."/>
            <person name="Mori M."/>
            <person name="Yoshida Y."/>
            <person name="Ohtoshi R."/>
            <person name="Malay A.D."/>
            <person name="Moran D.A.P."/>
            <person name="Tomita M."/>
            <person name="Numata K."/>
            <person name="Arakawa K."/>
        </authorList>
    </citation>
    <scope>NUCLEOTIDE SEQUENCE</scope>
</reference>
<dbReference type="Gene3D" id="3.80.10.10">
    <property type="entry name" value="Ribonuclease Inhibitor"/>
    <property type="match status" value="7"/>
</dbReference>
<dbReference type="SMART" id="SM00082">
    <property type="entry name" value="LRRCT"/>
    <property type="match status" value="1"/>
</dbReference>
<dbReference type="SMART" id="SM00365">
    <property type="entry name" value="LRR_SD22"/>
    <property type="match status" value="13"/>
</dbReference>
<dbReference type="PROSITE" id="PS51450">
    <property type="entry name" value="LRR"/>
    <property type="match status" value="8"/>
</dbReference>
<dbReference type="Proteomes" id="UP000887013">
    <property type="component" value="Unassembled WGS sequence"/>
</dbReference>
<dbReference type="FunFam" id="3.80.10.10:FF:001164">
    <property type="entry name" value="GH01279p"/>
    <property type="match status" value="1"/>
</dbReference>
<proteinExistence type="predicted"/>
<protein>
    <submittedName>
        <fullName evidence="6">Chaoptin</fullName>
    </submittedName>
</protein>
<dbReference type="SUPFAM" id="SSF52058">
    <property type="entry name" value="L domain-like"/>
    <property type="match status" value="5"/>
</dbReference>
<dbReference type="InterPro" id="IPR001611">
    <property type="entry name" value="Leu-rich_rpt"/>
</dbReference>
<evidence type="ECO:0000313" key="6">
    <source>
        <dbReference type="EMBL" id="GFU28337.1"/>
    </source>
</evidence>
<dbReference type="InterPro" id="IPR032675">
    <property type="entry name" value="LRR_dom_sf"/>
</dbReference>
<keyword evidence="2" id="KW-0732">Signal</keyword>
<dbReference type="InterPro" id="IPR003591">
    <property type="entry name" value="Leu-rich_rpt_typical-subtyp"/>
</dbReference>
<keyword evidence="3" id="KW-0677">Repeat</keyword>
<evidence type="ECO:0000256" key="3">
    <source>
        <dbReference type="ARBA" id="ARBA00022737"/>
    </source>
</evidence>
<organism evidence="6 7">
    <name type="scientific">Nephila pilipes</name>
    <name type="common">Giant wood spider</name>
    <name type="synonym">Nephila maculata</name>
    <dbReference type="NCBI Taxonomy" id="299642"/>
    <lineage>
        <taxon>Eukaryota</taxon>
        <taxon>Metazoa</taxon>
        <taxon>Ecdysozoa</taxon>
        <taxon>Arthropoda</taxon>
        <taxon>Chelicerata</taxon>
        <taxon>Arachnida</taxon>
        <taxon>Araneae</taxon>
        <taxon>Araneomorphae</taxon>
        <taxon>Entelegynae</taxon>
        <taxon>Araneoidea</taxon>
        <taxon>Nephilidae</taxon>
        <taxon>Nephila</taxon>
    </lineage>
</organism>
<evidence type="ECO:0000259" key="5">
    <source>
        <dbReference type="SMART" id="SM00082"/>
    </source>
</evidence>
<evidence type="ECO:0000256" key="4">
    <source>
        <dbReference type="SAM" id="Phobius"/>
    </source>
</evidence>
<dbReference type="SMART" id="SM00369">
    <property type="entry name" value="LRR_TYP"/>
    <property type="match status" value="29"/>
</dbReference>
<dbReference type="InterPro" id="IPR050328">
    <property type="entry name" value="Dev_Immune_Receptor"/>
</dbReference>
<keyword evidence="4" id="KW-0472">Membrane</keyword>
<gene>
    <name evidence="6" type="primary">chp_4</name>
    <name evidence="6" type="ORF">NPIL_233601</name>
</gene>
<dbReference type="PANTHER" id="PTHR24373">
    <property type="entry name" value="SLIT RELATED LEUCINE-RICH REPEAT NEURONAL PROTEIN"/>
    <property type="match status" value="1"/>
</dbReference>
<feature type="transmembrane region" description="Helical" evidence="4">
    <location>
        <begin position="1283"/>
        <end position="1305"/>
    </location>
</feature>
<evidence type="ECO:0000256" key="2">
    <source>
        <dbReference type="ARBA" id="ARBA00022729"/>
    </source>
</evidence>
<comment type="caution">
    <text evidence="6">The sequence shown here is derived from an EMBL/GenBank/DDBJ whole genome shotgun (WGS) entry which is preliminary data.</text>
</comment>
<dbReference type="Pfam" id="PF13855">
    <property type="entry name" value="LRR_8"/>
    <property type="match status" value="7"/>
</dbReference>
<dbReference type="OrthoDB" id="8731593at2759"/>
<keyword evidence="1" id="KW-0433">Leucine-rich repeat</keyword>
<evidence type="ECO:0000313" key="7">
    <source>
        <dbReference type="Proteomes" id="UP000887013"/>
    </source>
</evidence>
<dbReference type="EMBL" id="BMAW01128989">
    <property type="protein sequence ID" value="GFU28337.1"/>
    <property type="molecule type" value="Genomic_DNA"/>
</dbReference>
<keyword evidence="7" id="KW-1185">Reference proteome</keyword>
<dbReference type="PANTHER" id="PTHR24373:SF275">
    <property type="entry name" value="TIR DOMAIN-CONTAINING PROTEIN"/>
    <property type="match status" value="1"/>
</dbReference>
<dbReference type="SMART" id="SM00364">
    <property type="entry name" value="LRR_BAC"/>
    <property type="match status" value="11"/>
</dbReference>
<accession>A0A8X6QJF3</accession>
<evidence type="ECO:0000256" key="1">
    <source>
        <dbReference type="ARBA" id="ARBA00022614"/>
    </source>
</evidence>